<sequence length="222" mass="23150">MIPRQLQVLTTASKMKSRTVILIAAFCATTVARPSSLTPRETCPAGSNFPSDAISPYMLVPISKSEPDKAFGGVSTGIVTPGDKCTIVDLNVSDYIDGEPTLLKICNLYFALPSAEQASPHTLEFSGPGHFTFTGYLTGFGADDSTTYNKQPLLGPSPPFPPPVIVPGSTYTIATLPCGILPGSGGQTVSGALCSSDTSMEWYQTGPDGDGSCPLGFFVVVS</sequence>
<dbReference type="OrthoDB" id="4657524at2759"/>
<gene>
    <name evidence="2" type="ORF">BCR34DRAFT_558758</name>
</gene>
<dbReference type="Proteomes" id="UP000193144">
    <property type="component" value="Unassembled WGS sequence"/>
</dbReference>
<evidence type="ECO:0000259" key="1">
    <source>
        <dbReference type="Pfam" id="PF09792"/>
    </source>
</evidence>
<feature type="domain" description="Ubiquitin 3 binding protein But2 C-terminal" evidence="1">
    <location>
        <begin position="56"/>
        <end position="205"/>
    </location>
</feature>
<dbReference type="EMBL" id="MCFA01000025">
    <property type="protein sequence ID" value="ORY15404.1"/>
    <property type="molecule type" value="Genomic_DNA"/>
</dbReference>
<dbReference type="PANTHER" id="PTHR39613">
    <property type="entry name" value="ANCHORED CELL WALL PROTEIN, PUTATIVE (AFU_ORTHOLOGUE AFUA_4G08960)-RELATED"/>
    <property type="match status" value="1"/>
</dbReference>
<dbReference type="Pfam" id="PF09792">
    <property type="entry name" value="But2"/>
    <property type="match status" value="1"/>
</dbReference>
<evidence type="ECO:0000313" key="3">
    <source>
        <dbReference type="Proteomes" id="UP000193144"/>
    </source>
</evidence>
<dbReference type="InterPro" id="IPR018620">
    <property type="entry name" value="Ubiquitin3-bd_protein_But2_C"/>
</dbReference>
<keyword evidence="3" id="KW-1185">Reference proteome</keyword>
<reference evidence="2 3" key="1">
    <citation type="submission" date="2016-07" db="EMBL/GenBank/DDBJ databases">
        <title>Pervasive Adenine N6-methylation of Active Genes in Fungi.</title>
        <authorList>
            <consortium name="DOE Joint Genome Institute"/>
            <person name="Mondo S.J."/>
            <person name="Dannebaum R.O."/>
            <person name="Kuo R.C."/>
            <person name="Labutti K."/>
            <person name="Haridas S."/>
            <person name="Kuo A."/>
            <person name="Salamov A."/>
            <person name="Ahrendt S.R."/>
            <person name="Lipzen A."/>
            <person name="Sullivan W."/>
            <person name="Andreopoulos W.B."/>
            <person name="Clum A."/>
            <person name="Lindquist E."/>
            <person name="Daum C."/>
            <person name="Ramamoorthy G.K."/>
            <person name="Gryganskyi A."/>
            <person name="Culley D."/>
            <person name="Magnuson J.K."/>
            <person name="James T.Y."/>
            <person name="O'Malley M.A."/>
            <person name="Stajich J.E."/>
            <person name="Spatafora J.W."/>
            <person name="Visel A."/>
            <person name="Grigoriev I.V."/>
        </authorList>
    </citation>
    <scope>NUCLEOTIDE SEQUENCE [LARGE SCALE GENOMIC DNA]</scope>
    <source>
        <strain evidence="2 3">CBS 115471</strain>
    </source>
</reference>
<comment type="caution">
    <text evidence="2">The sequence shown here is derived from an EMBL/GenBank/DDBJ whole genome shotgun (WGS) entry which is preliminary data.</text>
</comment>
<dbReference type="PANTHER" id="PTHR39613:SF1">
    <property type="entry name" value="ANCHORED CELL WALL PROTEIN, PUTATIVE (AFU_ORTHOLOGUE AFUA_4G08960)-RELATED"/>
    <property type="match status" value="1"/>
</dbReference>
<dbReference type="STRING" id="1231657.A0A1Y1ZYW5"/>
<dbReference type="AlphaFoldDB" id="A0A1Y1ZYW5"/>
<name>A0A1Y1ZYW5_9PLEO</name>
<proteinExistence type="predicted"/>
<evidence type="ECO:0000313" key="2">
    <source>
        <dbReference type="EMBL" id="ORY15404.1"/>
    </source>
</evidence>
<protein>
    <recommendedName>
        <fullName evidence="1">Ubiquitin 3 binding protein But2 C-terminal domain-containing protein</fullName>
    </recommendedName>
</protein>
<organism evidence="2 3">
    <name type="scientific">Clohesyomyces aquaticus</name>
    <dbReference type="NCBI Taxonomy" id="1231657"/>
    <lineage>
        <taxon>Eukaryota</taxon>
        <taxon>Fungi</taxon>
        <taxon>Dikarya</taxon>
        <taxon>Ascomycota</taxon>
        <taxon>Pezizomycotina</taxon>
        <taxon>Dothideomycetes</taxon>
        <taxon>Pleosporomycetidae</taxon>
        <taxon>Pleosporales</taxon>
        <taxon>Lindgomycetaceae</taxon>
        <taxon>Clohesyomyces</taxon>
    </lineage>
</organism>
<accession>A0A1Y1ZYW5</accession>